<dbReference type="Gene3D" id="3.40.1710.10">
    <property type="entry name" value="abc type-2 transporter like domain"/>
    <property type="match status" value="1"/>
</dbReference>
<proteinExistence type="predicted"/>
<feature type="transmembrane region" description="Helical" evidence="5">
    <location>
        <begin position="253"/>
        <end position="273"/>
    </location>
</feature>
<evidence type="ECO:0000313" key="8">
    <source>
        <dbReference type="Proteomes" id="UP000285625"/>
    </source>
</evidence>
<keyword evidence="2 5" id="KW-0812">Transmembrane</keyword>
<dbReference type="PANTHER" id="PTHR43077">
    <property type="entry name" value="TRANSPORT PERMEASE YVFS-RELATED"/>
    <property type="match status" value="1"/>
</dbReference>
<keyword evidence="4 5" id="KW-0472">Membrane</keyword>
<evidence type="ECO:0000313" key="7">
    <source>
        <dbReference type="EMBL" id="RIO45620.1"/>
    </source>
</evidence>
<name>A0A418JIN2_STAHY</name>
<evidence type="ECO:0000256" key="4">
    <source>
        <dbReference type="ARBA" id="ARBA00023136"/>
    </source>
</evidence>
<dbReference type="RefSeq" id="WP_119635473.1">
    <property type="nucleotide sequence ID" value="NZ_JAHCNS010000013.1"/>
</dbReference>
<dbReference type="AlphaFoldDB" id="A0A418JIN2"/>
<evidence type="ECO:0000259" key="6">
    <source>
        <dbReference type="Pfam" id="PF12698"/>
    </source>
</evidence>
<feature type="transmembrane region" description="Helical" evidence="5">
    <location>
        <begin position="366"/>
        <end position="390"/>
    </location>
</feature>
<feature type="transmembrane region" description="Helical" evidence="5">
    <location>
        <begin position="285"/>
        <end position="307"/>
    </location>
</feature>
<dbReference type="Proteomes" id="UP000285625">
    <property type="component" value="Unassembled WGS sequence"/>
</dbReference>
<dbReference type="EMBL" id="QXVO01000018">
    <property type="protein sequence ID" value="RIO45620.1"/>
    <property type="molecule type" value="Genomic_DNA"/>
</dbReference>
<dbReference type="Pfam" id="PF12698">
    <property type="entry name" value="ABC2_membrane_3"/>
    <property type="match status" value="1"/>
</dbReference>
<feature type="domain" description="ABC-2 type transporter transmembrane" evidence="6">
    <location>
        <begin position="3"/>
        <end position="384"/>
    </location>
</feature>
<evidence type="ECO:0000256" key="1">
    <source>
        <dbReference type="ARBA" id="ARBA00004141"/>
    </source>
</evidence>
<dbReference type="InterPro" id="IPR051328">
    <property type="entry name" value="T7SS_ABC-Transporter"/>
</dbReference>
<dbReference type="PANTHER" id="PTHR43077:SF5">
    <property type="entry name" value="PHAGE INFECTION PROTEIN"/>
    <property type="match status" value="1"/>
</dbReference>
<dbReference type="InterPro" id="IPR013525">
    <property type="entry name" value="ABC2_TM"/>
</dbReference>
<comment type="subcellular location">
    <subcellularLocation>
        <location evidence="1">Membrane</location>
        <topology evidence="1">Multi-pass membrane protein</topology>
    </subcellularLocation>
</comment>
<organism evidence="7 8">
    <name type="scientific">Staphylococcus hyicus</name>
    <dbReference type="NCBI Taxonomy" id="1284"/>
    <lineage>
        <taxon>Bacteria</taxon>
        <taxon>Bacillati</taxon>
        <taxon>Bacillota</taxon>
        <taxon>Bacilli</taxon>
        <taxon>Bacillales</taxon>
        <taxon>Staphylococcaceae</taxon>
        <taxon>Staphylococcus</taxon>
    </lineage>
</organism>
<sequence length="403" mass="45200">MNERVRKNNKFNFKFVSEETALENLKGGESIGTIIIPKNTSKKASEILGGNPKRIEIITQTNPASSYSVSQMAESANNLIVNSVENNLRSKYLEQIFKSINDSHKGYENISSSLGNLSSFQNQIIAANDNLSASISHNITFPDTGQLLTYNNKITENMILENGKINELKNEIDSNVNKSKAFNFKNINEEVLNNPVKVSKNNLTKIDSYGETLIPYMGCASLFIGAIAFSASYPLRAQILKDNSALRQTIGKLLLYILQGSVSSVILSCLIMFIFKMPIDNIPRFIFISILWSIVAISITSFLALLLDKAGVFLSMILLIFQLSSSEGMFPIALSGKFFQVLNPILPMTYAIDGFRQAIYTNVTIYHFYYIVALLLVCIFVLMILQFLVIKWFKNMKKLPFHI</sequence>
<feature type="transmembrane region" description="Helical" evidence="5">
    <location>
        <begin position="213"/>
        <end position="233"/>
    </location>
</feature>
<evidence type="ECO:0000256" key="2">
    <source>
        <dbReference type="ARBA" id="ARBA00022692"/>
    </source>
</evidence>
<accession>A0A418JIN2</accession>
<comment type="caution">
    <text evidence="7">The sequence shown here is derived from an EMBL/GenBank/DDBJ whole genome shotgun (WGS) entry which is preliminary data.</text>
</comment>
<dbReference type="NCBIfam" id="TIGR03062">
    <property type="entry name" value="pip_yhgE_Cterm"/>
    <property type="match status" value="1"/>
</dbReference>
<dbReference type="GO" id="GO:0140359">
    <property type="term" value="F:ABC-type transporter activity"/>
    <property type="evidence" value="ECO:0007669"/>
    <property type="project" value="InterPro"/>
</dbReference>
<evidence type="ECO:0000256" key="5">
    <source>
        <dbReference type="SAM" id="Phobius"/>
    </source>
</evidence>
<reference evidence="7 8" key="1">
    <citation type="journal article" date="2016" name="Front. Microbiol.">
        <title>Comprehensive Phylogenetic Analysis of Bovine Non-aureus Staphylococci Species Based on Whole-Genome Sequencing.</title>
        <authorList>
            <person name="Naushad S."/>
            <person name="Barkema H.W."/>
            <person name="Luby C."/>
            <person name="Condas L.A."/>
            <person name="Nobrega D.B."/>
            <person name="Carson D.A."/>
            <person name="De Buck J."/>
        </authorList>
    </citation>
    <scope>NUCLEOTIDE SEQUENCE [LARGE SCALE GENOMIC DNA]</scope>
    <source>
        <strain evidence="7 8">SNUC 5959</strain>
    </source>
</reference>
<keyword evidence="3 5" id="KW-1133">Transmembrane helix</keyword>
<evidence type="ECO:0000256" key="3">
    <source>
        <dbReference type="ARBA" id="ARBA00022989"/>
    </source>
</evidence>
<feature type="transmembrane region" description="Helical" evidence="5">
    <location>
        <begin position="313"/>
        <end position="334"/>
    </location>
</feature>
<dbReference type="InterPro" id="IPR017501">
    <property type="entry name" value="Phage_infect_YhgE_C"/>
</dbReference>
<dbReference type="GO" id="GO:0016020">
    <property type="term" value="C:membrane"/>
    <property type="evidence" value="ECO:0007669"/>
    <property type="project" value="UniProtKB-SubCell"/>
</dbReference>
<gene>
    <name evidence="7" type="ORF">BUZ57_07030</name>
</gene>
<protein>
    <submittedName>
        <fullName evidence="7">YhgE/Pip domain-containing protein</fullName>
    </submittedName>
</protein>